<proteinExistence type="predicted"/>
<sequence>MARPRKDSPGPSAEERLQAAFWELIEEQPLERMTVGDLTARAGCNRGTFYYYYDDMYEMLDAMIDRNLPKQLPSFLLQHFTGEAPSVDHDRELAVALRTFQPMIDRLCLLLANASSPLVTRRVKGAVMELWAGEFAAGGEAALAGDARIVLEFVVSGILGLMAYRAETGMRVSVEEIAQVLAPALPDALAPILKRILEADAAPA</sequence>
<organism evidence="4 5">
    <name type="scientific">Eggerthella hominis</name>
    <dbReference type="NCBI Taxonomy" id="2763043"/>
    <lineage>
        <taxon>Bacteria</taxon>
        <taxon>Bacillati</taxon>
        <taxon>Actinomycetota</taxon>
        <taxon>Coriobacteriia</taxon>
        <taxon>Eggerthellales</taxon>
        <taxon>Eggerthellaceae</taxon>
        <taxon>Eggerthella</taxon>
    </lineage>
</organism>
<dbReference type="Pfam" id="PF00440">
    <property type="entry name" value="TetR_N"/>
    <property type="match status" value="1"/>
</dbReference>
<dbReference type="EMBL" id="JACOOA010000003">
    <property type="protein sequence ID" value="MBC5584417.1"/>
    <property type="molecule type" value="Genomic_DNA"/>
</dbReference>
<dbReference type="InterPro" id="IPR009057">
    <property type="entry name" value="Homeodomain-like_sf"/>
</dbReference>
<feature type="DNA-binding region" description="H-T-H motif" evidence="2">
    <location>
        <begin position="34"/>
        <end position="53"/>
    </location>
</feature>
<dbReference type="InterPro" id="IPR050624">
    <property type="entry name" value="HTH-type_Tx_Regulator"/>
</dbReference>
<dbReference type="RefSeq" id="WP_186938793.1">
    <property type="nucleotide sequence ID" value="NZ_JACOOA010000003.1"/>
</dbReference>
<dbReference type="InterPro" id="IPR001647">
    <property type="entry name" value="HTH_TetR"/>
</dbReference>
<dbReference type="Proteomes" id="UP000622448">
    <property type="component" value="Unassembled WGS sequence"/>
</dbReference>
<evidence type="ECO:0000256" key="1">
    <source>
        <dbReference type="ARBA" id="ARBA00023125"/>
    </source>
</evidence>
<feature type="domain" description="HTH tetR-type" evidence="3">
    <location>
        <begin position="11"/>
        <end position="71"/>
    </location>
</feature>
<evidence type="ECO:0000313" key="4">
    <source>
        <dbReference type="EMBL" id="MBC5584417.1"/>
    </source>
</evidence>
<keyword evidence="1 2" id="KW-0238">DNA-binding</keyword>
<accession>A0ABR7BS21</accession>
<dbReference type="PANTHER" id="PTHR43479">
    <property type="entry name" value="ACREF/ENVCD OPERON REPRESSOR-RELATED"/>
    <property type="match status" value="1"/>
</dbReference>
<evidence type="ECO:0000259" key="3">
    <source>
        <dbReference type="PROSITE" id="PS50977"/>
    </source>
</evidence>
<dbReference type="Gene3D" id="1.10.357.10">
    <property type="entry name" value="Tetracycline Repressor, domain 2"/>
    <property type="match status" value="1"/>
</dbReference>
<evidence type="ECO:0000256" key="2">
    <source>
        <dbReference type="PROSITE-ProRule" id="PRU00335"/>
    </source>
</evidence>
<reference evidence="4 5" key="1">
    <citation type="submission" date="2020-08" db="EMBL/GenBank/DDBJ databases">
        <title>Genome public.</title>
        <authorList>
            <person name="Liu C."/>
            <person name="Sun Q."/>
        </authorList>
    </citation>
    <scope>NUCLEOTIDE SEQUENCE [LARGE SCALE GENOMIC DNA]</scope>
    <source>
        <strain evidence="4 5">NSJ-70</strain>
    </source>
</reference>
<gene>
    <name evidence="4" type="ORF">H8S61_09435</name>
</gene>
<dbReference type="PANTHER" id="PTHR43479:SF7">
    <property type="entry name" value="TETR-FAMILY TRANSCRIPTIONAL REGULATOR"/>
    <property type="match status" value="1"/>
</dbReference>
<dbReference type="PROSITE" id="PS50977">
    <property type="entry name" value="HTH_TETR_2"/>
    <property type="match status" value="1"/>
</dbReference>
<name>A0ABR7BS21_9ACTN</name>
<protein>
    <submittedName>
        <fullName evidence="4">TetR family transcriptional regulator</fullName>
    </submittedName>
</protein>
<comment type="caution">
    <text evidence="4">The sequence shown here is derived from an EMBL/GenBank/DDBJ whole genome shotgun (WGS) entry which is preliminary data.</text>
</comment>
<keyword evidence="5" id="KW-1185">Reference proteome</keyword>
<dbReference type="SUPFAM" id="SSF46689">
    <property type="entry name" value="Homeodomain-like"/>
    <property type="match status" value="1"/>
</dbReference>
<evidence type="ECO:0000313" key="5">
    <source>
        <dbReference type="Proteomes" id="UP000622448"/>
    </source>
</evidence>